<dbReference type="PANTHER" id="PTHR33085">
    <property type="entry name" value="OS12G0113100 PROTEIN-RELATED"/>
    <property type="match status" value="1"/>
</dbReference>
<comment type="caution">
    <text evidence="1">The sequence shown here is derived from an EMBL/GenBank/DDBJ whole genome shotgun (WGS) entry which is preliminary data.</text>
</comment>
<dbReference type="Pfam" id="PF07893">
    <property type="entry name" value="DUF1668"/>
    <property type="match status" value="1"/>
</dbReference>
<gene>
    <name evidence="1" type="ORF">E2562_023878</name>
</gene>
<dbReference type="OrthoDB" id="685508at2759"/>
<evidence type="ECO:0000313" key="2">
    <source>
        <dbReference type="Proteomes" id="UP000479710"/>
    </source>
</evidence>
<protein>
    <submittedName>
        <fullName evidence="1">Uncharacterized protein</fullName>
    </submittedName>
</protein>
<reference evidence="1 2" key="1">
    <citation type="submission" date="2019-11" db="EMBL/GenBank/DDBJ databases">
        <title>Whole genome sequence of Oryza granulata.</title>
        <authorList>
            <person name="Li W."/>
        </authorList>
    </citation>
    <scope>NUCLEOTIDE SEQUENCE [LARGE SCALE GENOMIC DNA]</scope>
    <source>
        <strain evidence="2">cv. Menghai</strain>
        <tissue evidence="1">Leaf</tissue>
    </source>
</reference>
<dbReference type="EMBL" id="SPHZ02000007">
    <property type="protein sequence ID" value="KAF0908260.1"/>
    <property type="molecule type" value="Genomic_DNA"/>
</dbReference>
<dbReference type="InterPro" id="IPR012871">
    <property type="entry name" value="DUF1668_ORYSA"/>
</dbReference>
<keyword evidence="2" id="KW-1185">Reference proteome</keyword>
<dbReference type="AlphaFoldDB" id="A0A6G1D789"/>
<sequence length="191" mass="21383">MASPETLPQLPELPALLLQSPTVHEYSKFTAVGSSIVTMGEHYSDSGRPAWRRYVFDRNSYLGSSDYDVLGAMHCFRLTDDYDDSSKKKGRWSWRHPVSSSPISWSYHPSRIPFDTVAGDIAAYVVHPKGRTFFVSVTKLFNIRDDGVPGLFSYGTESGVWTRRGDCMLPFGGHGHYDGELDSSTPPVKRN</sequence>
<organism evidence="1 2">
    <name type="scientific">Oryza meyeriana var. granulata</name>
    <dbReference type="NCBI Taxonomy" id="110450"/>
    <lineage>
        <taxon>Eukaryota</taxon>
        <taxon>Viridiplantae</taxon>
        <taxon>Streptophyta</taxon>
        <taxon>Embryophyta</taxon>
        <taxon>Tracheophyta</taxon>
        <taxon>Spermatophyta</taxon>
        <taxon>Magnoliopsida</taxon>
        <taxon>Liliopsida</taxon>
        <taxon>Poales</taxon>
        <taxon>Poaceae</taxon>
        <taxon>BOP clade</taxon>
        <taxon>Oryzoideae</taxon>
        <taxon>Oryzeae</taxon>
        <taxon>Oryzinae</taxon>
        <taxon>Oryza</taxon>
        <taxon>Oryza meyeriana</taxon>
    </lineage>
</organism>
<evidence type="ECO:0000313" key="1">
    <source>
        <dbReference type="EMBL" id="KAF0908260.1"/>
    </source>
</evidence>
<accession>A0A6G1D789</accession>
<proteinExistence type="predicted"/>
<dbReference type="PANTHER" id="PTHR33085:SF69">
    <property type="entry name" value="OS07G0234700 PROTEIN"/>
    <property type="match status" value="1"/>
</dbReference>
<name>A0A6G1D789_9ORYZ</name>
<dbReference type="Proteomes" id="UP000479710">
    <property type="component" value="Unassembled WGS sequence"/>
</dbReference>